<feature type="chain" id="PRO_5042166860" description="Mid2 domain-containing protein" evidence="3">
    <location>
        <begin position="23"/>
        <end position="285"/>
    </location>
</feature>
<protein>
    <recommendedName>
        <fullName evidence="6">Mid2 domain-containing protein</fullName>
    </recommendedName>
</protein>
<name>A0AAD7KEY0_9AGAR</name>
<evidence type="ECO:0000256" key="2">
    <source>
        <dbReference type="SAM" id="Phobius"/>
    </source>
</evidence>
<dbReference type="AlphaFoldDB" id="A0AAD7KEY0"/>
<accession>A0AAD7KEY0</accession>
<feature type="transmembrane region" description="Helical" evidence="2">
    <location>
        <begin position="232"/>
        <end position="256"/>
    </location>
</feature>
<keyword evidence="2" id="KW-1133">Transmembrane helix</keyword>
<dbReference type="EMBL" id="JARKIB010000003">
    <property type="protein sequence ID" value="KAJ7783287.1"/>
    <property type="molecule type" value="Genomic_DNA"/>
</dbReference>
<proteinExistence type="predicted"/>
<evidence type="ECO:0000313" key="5">
    <source>
        <dbReference type="Proteomes" id="UP001215598"/>
    </source>
</evidence>
<keyword evidence="2" id="KW-0472">Membrane</keyword>
<evidence type="ECO:0000256" key="3">
    <source>
        <dbReference type="SAM" id="SignalP"/>
    </source>
</evidence>
<keyword evidence="5" id="KW-1185">Reference proteome</keyword>
<gene>
    <name evidence="4" type="ORF">B0H16DRAFT_1496232</name>
</gene>
<evidence type="ECO:0008006" key="6">
    <source>
        <dbReference type="Google" id="ProtNLM"/>
    </source>
</evidence>
<keyword evidence="2" id="KW-0812">Transmembrane</keyword>
<evidence type="ECO:0000256" key="1">
    <source>
        <dbReference type="SAM" id="MobiDB-lite"/>
    </source>
</evidence>
<evidence type="ECO:0000313" key="4">
    <source>
        <dbReference type="EMBL" id="KAJ7783287.1"/>
    </source>
</evidence>
<sequence>MLSLRPRALAFLLLNGLLLANAIPVTVNRRQVGPTTLMTQSTTDTAAGPMTQTCVVTLTPITDNNGQPAVQEVTQCTLTMNANGTNNSSSSNSTTTTTSTSSGSSNDGSGSSSSDTSSSTDSGSSSTDSAGASSTDSSGSSATNSANSVSASGSATGTDSAGAAATTTGNSGNAAVSANSISMVPVSDVNTSAGSGATVNAASPATATAAEQQAASPSTSATFKVPGQSIQVLPIGLGVFAGISVIALIVVGLVTYERTKYRKAFRARKLAESGAGMGYGGMAQR</sequence>
<feature type="region of interest" description="Disordered" evidence="1">
    <location>
        <begin position="81"/>
        <end position="172"/>
    </location>
</feature>
<keyword evidence="3" id="KW-0732">Signal</keyword>
<dbReference type="Proteomes" id="UP001215598">
    <property type="component" value="Unassembled WGS sequence"/>
</dbReference>
<reference evidence="4" key="1">
    <citation type="submission" date="2023-03" db="EMBL/GenBank/DDBJ databases">
        <title>Massive genome expansion in bonnet fungi (Mycena s.s.) driven by repeated elements and novel gene families across ecological guilds.</title>
        <authorList>
            <consortium name="Lawrence Berkeley National Laboratory"/>
            <person name="Harder C.B."/>
            <person name="Miyauchi S."/>
            <person name="Viragh M."/>
            <person name="Kuo A."/>
            <person name="Thoen E."/>
            <person name="Andreopoulos B."/>
            <person name="Lu D."/>
            <person name="Skrede I."/>
            <person name="Drula E."/>
            <person name="Henrissat B."/>
            <person name="Morin E."/>
            <person name="Kohler A."/>
            <person name="Barry K."/>
            <person name="LaButti K."/>
            <person name="Morin E."/>
            <person name="Salamov A."/>
            <person name="Lipzen A."/>
            <person name="Mereny Z."/>
            <person name="Hegedus B."/>
            <person name="Baldrian P."/>
            <person name="Stursova M."/>
            <person name="Weitz H."/>
            <person name="Taylor A."/>
            <person name="Grigoriev I.V."/>
            <person name="Nagy L.G."/>
            <person name="Martin F."/>
            <person name="Kauserud H."/>
        </authorList>
    </citation>
    <scope>NUCLEOTIDE SEQUENCE</scope>
    <source>
        <strain evidence="4">CBHHK182m</strain>
    </source>
</reference>
<comment type="caution">
    <text evidence="4">The sequence shown here is derived from an EMBL/GenBank/DDBJ whole genome shotgun (WGS) entry which is preliminary data.</text>
</comment>
<feature type="signal peptide" evidence="3">
    <location>
        <begin position="1"/>
        <end position="22"/>
    </location>
</feature>
<organism evidence="4 5">
    <name type="scientific">Mycena metata</name>
    <dbReference type="NCBI Taxonomy" id="1033252"/>
    <lineage>
        <taxon>Eukaryota</taxon>
        <taxon>Fungi</taxon>
        <taxon>Dikarya</taxon>
        <taxon>Basidiomycota</taxon>
        <taxon>Agaricomycotina</taxon>
        <taxon>Agaricomycetes</taxon>
        <taxon>Agaricomycetidae</taxon>
        <taxon>Agaricales</taxon>
        <taxon>Marasmiineae</taxon>
        <taxon>Mycenaceae</taxon>
        <taxon>Mycena</taxon>
    </lineage>
</organism>